<dbReference type="InterPro" id="IPR043128">
    <property type="entry name" value="Rev_trsase/Diguanyl_cyclase"/>
</dbReference>
<dbReference type="CDD" id="cd01948">
    <property type="entry name" value="EAL"/>
    <property type="match status" value="1"/>
</dbReference>
<reference evidence="5 6" key="1">
    <citation type="submission" date="2019-01" db="EMBL/GenBank/DDBJ databases">
        <title>Bacillus sp. M5HDSG1-1, whole genome shotgun sequence.</title>
        <authorList>
            <person name="Tuo L."/>
        </authorList>
    </citation>
    <scope>NUCLEOTIDE SEQUENCE [LARGE SCALE GENOMIC DNA]</scope>
    <source>
        <strain evidence="5 6">M5HDSG1-1</strain>
    </source>
</reference>
<dbReference type="SMART" id="SM00267">
    <property type="entry name" value="GGDEF"/>
    <property type="match status" value="1"/>
</dbReference>
<dbReference type="CDD" id="cd00130">
    <property type="entry name" value="PAS"/>
    <property type="match status" value="1"/>
</dbReference>
<dbReference type="PANTHER" id="PTHR44757">
    <property type="entry name" value="DIGUANYLATE CYCLASE DGCP"/>
    <property type="match status" value="1"/>
</dbReference>
<feature type="transmembrane region" description="Helical" evidence="1">
    <location>
        <begin position="6"/>
        <end position="25"/>
    </location>
</feature>
<keyword evidence="6" id="KW-1185">Reference proteome</keyword>
<dbReference type="Pfam" id="PF00563">
    <property type="entry name" value="EAL"/>
    <property type="match status" value="1"/>
</dbReference>
<dbReference type="InterPro" id="IPR035919">
    <property type="entry name" value="EAL_sf"/>
</dbReference>
<protein>
    <submittedName>
        <fullName evidence="5">EAL domain-containing protein</fullName>
    </submittedName>
</protein>
<feature type="domain" description="PAS" evidence="2">
    <location>
        <begin position="258"/>
        <end position="328"/>
    </location>
</feature>
<dbReference type="PROSITE" id="PS50887">
    <property type="entry name" value="GGDEF"/>
    <property type="match status" value="1"/>
</dbReference>
<dbReference type="FunFam" id="3.20.20.450:FF:000001">
    <property type="entry name" value="Cyclic di-GMP phosphodiesterase yahA"/>
    <property type="match status" value="1"/>
</dbReference>
<comment type="caution">
    <text evidence="5">The sequence shown here is derived from an EMBL/GenBank/DDBJ whole genome shotgun (WGS) entry which is preliminary data.</text>
</comment>
<keyword evidence="1" id="KW-0472">Membrane</keyword>
<dbReference type="CDD" id="cd01949">
    <property type="entry name" value="GGDEF"/>
    <property type="match status" value="1"/>
</dbReference>
<dbReference type="NCBIfam" id="TIGR00229">
    <property type="entry name" value="sensory_box"/>
    <property type="match status" value="1"/>
</dbReference>
<dbReference type="Proteomes" id="UP000288024">
    <property type="component" value="Unassembled WGS sequence"/>
</dbReference>
<evidence type="ECO:0000256" key="1">
    <source>
        <dbReference type="SAM" id="Phobius"/>
    </source>
</evidence>
<dbReference type="SUPFAM" id="SSF141868">
    <property type="entry name" value="EAL domain-like"/>
    <property type="match status" value="1"/>
</dbReference>
<dbReference type="InterPro" id="IPR052155">
    <property type="entry name" value="Biofilm_reg_signaling"/>
</dbReference>
<feature type="transmembrane region" description="Helical" evidence="1">
    <location>
        <begin position="79"/>
        <end position="101"/>
    </location>
</feature>
<dbReference type="Gene3D" id="3.30.70.270">
    <property type="match status" value="1"/>
</dbReference>
<keyword evidence="1" id="KW-1133">Transmembrane helix</keyword>
<feature type="domain" description="EAL" evidence="3">
    <location>
        <begin position="551"/>
        <end position="805"/>
    </location>
</feature>
<dbReference type="NCBIfam" id="TIGR00254">
    <property type="entry name" value="GGDEF"/>
    <property type="match status" value="1"/>
</dbReference>
<feature type="transmembrane region" description="Helical" evidence="1">
    <location>
        <begin position="37"/>
        <end position="59"/>
    </location>
</feature>
<evidence type="ECO:0000259" key="2">
    <source>
        <dbReference type="PROSITE" id="PS50112"/>
    </source>
</evidence>
<feature type="transmembrane region" description="Helical" evidence="1">
    <location>
        <begin position="151"/>
        <end position="169"/>
    </location>
</feature>
<feature type="transmembrane region" description="Helical" evidence="1">
    <location>
        <begin position="113"/>
        <end position="136"/>
    </location>
</feature>
<evidence type="ECO:0000259" key="4">
    <source>
        <dbReference type="PROSITE" id="PS50887"/>
    </source>
</evidence>
<feature type="transmembrane region" description="Helical" evidence="1">
    <location>
        <begin position="213"/>
        <end position="237"/>
    </location>
</feature>
<organism evidence="5 6">
    <name type="scientific">Niallia taxi</name>
    <dbReference type="NCBI Taxonomy" id="2499688"/>
    <lineage>
        <taxon>Bacteria</taxon>
        <taxon>Bacillati</taxon>
        <taxon>Bacillota</taxon>
        <taxon>Bacilli</taxon>
        <taxon>Bacillales</taxon>
        <taxon>Bacillaceae</taxon>
        <taxon>Niallia</taxon>
    </lineage>
</organism>
<evidence type="ECO:0000313" key="6">
    <source>
        <dbReference type="Proteomes" id="UP000288024"/>
    </source>
</evidence>
<dbReference type="Pfam" id="PF13426">
    <property type="entry name" value="PAS_9"/>
    <property type="match status" value="1"/>
</dbReference>
<dbReference type="InterPro" id="IPR029787">
    <property type="entry name" value="Nucleotide_cyclase"/>
</dbReference>
<keyword evidence="1" id="KW-0812">Transmembrane</keyword>
<dbReference type="SMART" id="SM00091">
    <property type="entry name" value="PAS"/>
    <property type="match status" value="1"/>
</dbReference>
<dbReference type="PANTHER" id="PTHR44757:SF2">
    <property type="entry name" value="BIOFILM ARCHITECTURE MAINTENANCE PROTEIN MBAA"/>
    <property type="match status" value="1"/>
</dbReference>
<accession>A0A3S2UFB3</accession>
<dbReference type="InterPro" id="IPR001633">
    <property type="entry name" value="EAL_dom"/>
</dbReference>
<name>A0A3S2UFB3_9BACI</name>
<evidence type="ECO:0000313" key="5">
    <source>
        <dbReference type="EMBL" id="RVT62423.1"/>
    </source>
</evidence>
<feature type="domain" description="GGDEF" evidence="4">
    <location>
        <begin position="409"/>
        <end position="542"/>
    </location>
</feature>
<feature type="transmembrane region" description="Helical" evidence="1">
    <location>
        <begin position="190"/>
        <end position="207"/>
    </location>
</feature>
<dbReference type="Pfam" id="PF00990">
    <property type="entry name" value="GGDEF"/>
    <property type="match status" value="1"/>
</dbReference>
<dbReference type="EMBL" id="RZTZ01000004">
    <property type="protein sequence ID" value="RVT62423.1"/>
    <property type="molecule type" value="Genomic_DNA"/>
</dbReference>
<dbReference type="SUPFAM" id="SSF55073">
    <property type="entry name" value="Nucleotide cyclase"/>
    <property type="match status" value="1"/>
</dbReference>
<dbReference type="Gene3D" id="3.30.450.20">
    <property type="entry name" value="PAS domain"/>
    <property type="match status" value="1"/>
</dbReference>
<dbReference type="PROSITE" id="PS50112">
    <property type="entry name" value="PAS"/>
    <property type="match status" value="1"/>
</dbReference>
<dbReference type="Gene3D" id="3.20.20.450">
    <property type="entry name" value="EAL domain"/>
    <property type="match status" value="1"/>
</dbReference>
<dbReference type="InterPro" id="IPR035965">
    <property type="entry name" value="PAS-like_dom_sf"/>
</dbReference>
<dbReference type="SMART" id="SM00052">
    <property type="entry name" value="EAL"/>
    <property type="match status" value="1"/>
</dbReference>
<gene>
    <name evidence="5" type="ORF">EM808_11540</name>
</gene>
<proteinExistence type="predicted"/>
<dbReference type="InterPro" id="IPR000160">
    <property type="entry name" value="GGDEF_dom"/>
</dbReference>
<dbReference type="SUPFAM" id="SSF55785">
    <property type="entry name" value="PYP-like sensor domain (PAS domain)"/>
    <property type="match status" value="1"/>
</dbReference>
<sequence>MVNLILYLVLCCIICVPLLNLNMFVTTTVAGKKMHEALYTLFLAVLCGFIISIIPYIGLLSIKAIEFSKVSLLLTFENTIYTILFSFVSFLLLSTIGKVAVKPSRYNTNKKKGITPYLVLSVVVAAFILLYIVYLLDRVYSIPLYINNVNVLYSITLLTTSIYNIARIIEHLHIDRLMINRGITYKKSSTFFTIFSISFGSTIYMFIQSLFQATGFSIVMVSIISLLVLFIITINYIENQLIYQNGTVENQNMKLKINEQQYRSLFQYNPDAIFILDLEGNFKEVNPSALTLTGYNLREVLQLKITDLVLKEETEGLVAFLHEVLKGSSICFETFIYTKDAQRVNLNITATQIKIDDSITGIYVIAQDVTEQNQVQDKVNYLAYHDELTGLLNRRGIYGQVDEQINKGSNFVTILMDVDMFKDINDHLGHAAGDTLLKLIAKRFQNTIKDRGLIGRLGGDEFLICFTEMKSSAEVKCLIKDIQTDMKRPFKIAGVQKEITLSIGVSYYPSDGDDCDTLIKHADMAMYAAKKAGRNNFSEYESCLEKDMLSKITMYEEIKNAIQEEQFELYYQPKHSVKDENIVGAEALIRWQHPEKGFISPGEFIPLAEDTDLIIPLGNWVIRKAFRQYKEWNTISPIDFHLSINISPKQFIDDNFIPFLLRSVEEFSVSPEKIDLEITESLAIENTELTLEKINQLKKIGFKITMDDFGTGYTSLTYLSKFPLDRIKIDQSFIRDITSNKNHAAIVQSLVSVAKNLDIKVTAEGVETKEQLLYLQEWDCDEIQGYYYSKPIPSISFGEYHLENMKIYLMT</sequence>
<dbReference type="PROSITE" id="PS50883">
    <property type="entry name" value="EAL"/>
    <property type="match status" value="1"/>
</dbReference>
<dbReference type="AlphaFoldDB" id="A0A3S2UFB3"/>
<dbReference type="InterPro" id="IPR000014">
    <property type="entry name" value="PAS"/>
</dbReference>
<evidence type="ECO:0000259" key="3">
    <source>
        <dbReference type="PROSITE" id="PS50883"/>
    </source>
</evidence>